<dbReference type="AlphaFoldDB" id="A0A1I4JKJ5"/>
<evidence type="ECO:0000313" key="2">
    <source>
        <dbReference type="Proteomes" id="UP000183287"/>
    </source>
</evidence>
<evidence type="ECO:0000313" key="1">
    <source>
        <dbReference type="EMBL" id="SFL67115.1"/>
    </source>
</evidence>
<sequence length="85" mass="9392">MDLLLNPDKRDEPGSIQRTSDLVQLPTPSGVVTLPVGTPIAQFASIDPNSGVNLCPDFIENQGHYFEVELSSEEKYALTEFLKTR</sequence>
<proteinExistence type="predicted"/>
<gene>
    <name evidence="1" type="ORF">SAMN05421863_1002100</name>
</gene>
<organism evidence="1 2">
    <name type="scientific">Nitrosomonas communis</name>
    <dbReference type="NCBI Taxonomy" id="44574"/>
    <lineage>
        <taxon>Bacteria</taxon>
        <taxon>Pseudomonadati</taxon>
        <taxon>Pseudomonadota</taxon>
        <taxon>Betaproteobacteria</taxon>
        <taxon>Nitrosomonadales</taxon>
        <taxon>Nitrosomonadaceae</taxon>
        <taxon>Nitrosomonas</taxon>
    </lineage>
</organism>
<dbReference type="RefSeq" id="WP_218151954.1">
    <property type="nucleotide sequence ID" value="NZ_FOUB01000002.1"/>
</dbReference>
<reference evidence="2" key="1">
    <citation type="submission" date="2016-10" db="EMBL/GenBank/DDBJ databases">
        <authorList>
            <person name="Varghese N."/>
            <person name="Submissions S."/>
        </authorList>
    </citation>
    <scope>NUCLEOTIDE SEQUENCE [LARGE SCALE GENOMIC DNA]</scope>
    <source>
        <strain evidence="2">Nm44</strain>
    </source>
</reference>
<name>A0A1I4JKJ5_9PROT</name>
<dbReference type="EMBL" id="FOUB01000002">
    <property type="protein sequence ID" value="SFL67115.1"/>
    <property type="molecule type" value="Genomic_DNA"/>
</dbReference>
<protein>
    <submittedName>
        <fullName evidence="1">Uncharacterized protein</fullName>
    </submittedName>
</protein>
<dbReference type="Proteomes" id="UP000183287">
    <property type="component" value="Unassembled WGS sequence"/>
</dbReference>
<accession>A0A1I4JKJ5</accession>
<keyword evidence="2" id="KW-1185">Reference proteome</keyword>